<reference evidence="2 3" key="1">
    <citation type="submission" date="2019-08" db="EMBL/GenBank/DDBJ databases">
        <authorList>
            <person name="Guy L."/>
        </authorList>
    </citation>
    <scope>NUCLEOTIDE SEQUENCE [LARGE SCALE GENOMIC DNA]</scope>
    <source>
        <strain evidence="2 3">SGT-108</strain>
    </source>
</reference>
<organism evidence="2 3">
    <name type="scientific">Aquicella siphonis</name>
    <dbReference type="NCBI Taxonomy" id="254247"/>
    <lineage>
        <taxon>Bacteria</taxon>
        <taxon>Pseudomonadati</taxon>
        <taxon>Pseudomonadota</taxon>
        <taxon>Gammaproteobacteria</taxon>
        <taxon>Legionellales</taxon>
        <taxon>Coxiellaceae</taxon>
        <taxon>Aquicella</taxon>
    </lineage>
</organism>
<sequence length="471" mass="53625">MFNLIKLFLQKSPHLKRTALKIYARADGAARLKVSTGFYGADDVANELGAILARELINLDLENKTQVADFMECLSNWDVDANSEETYQCAAIQQVLYNLVLNAQKTRSEHQQREALAILLRQLNTIKVTDLLRFNELKFRLEQAAYMSDDERDSVLDRIHESVHCPVSIKKSIEAMRNCIIHFGMDSSADHIVDRFSSLLQKEQVTDELRIKLNVLIGVLGKVSVDASNFTNLLAAATVKVNPACAHESKLEAGINRLKNRAALTENQKKTIQRILPLQYRIKRYHEESDAFREVLVQQMTALLVAHDIRLDNQSTLLGSLPPEALRKVITGHLKNTPESRYCSNNLNRFREQSREFRLLASQYTILDKAQKKLPVLSETRYATVRQLQTGVDDFQSELHEDRNRKILEASTDGCQFLKKIASILSCGLFYRDAWRKSDGCLFFRNISSKGAQRKAYSKTYAAVSGNISWR</sequence>
<evidence type="ECO:0000313" key="2">
    <source>
        <dbReference type="EMBL" id="VVC74770.1"/>
    </source>
</evidence>
<dbReference type="RefSeq" id="WP_148337479.1">
    <property type="nucleotide sequence ID" value="NZ_LR699119.1"/>
</dbReference>
<dbReference type="OrthoDB" id="3399356at2"/>
<dbReference type="AlphaFoldDB" id="A0A5E4PD29"/>
<name>A0A5E4PD29_9COXI</name>
<dbReference type="EMBL" id="LR699119">
    <property type="protein sequence ID" value="VVC74770.1"/>
    <property type="molecule type" value="Genomic_DNA"/>
</dbReference>
<proteinExistence type="predicted"/>
<accession>A0A5E4PD29</accession>
<dbReference type="Proteomes" id="UP000324194">
    <property type="component" value="Chromosome 1"/>
</dbReference>
<feature type="coiled-coil region" evidence="1">
    <location>
        <begin position="248"/>
        <end position="275"/>
    </location>
</feature>
<dbReference type="KEGG" id="asip:AQUSIP_00420"/>
<keyword evidence="3" id="KW-1185">Reference proteome</keyword>
<keyword evidence="1" id="KW-0175">Coiled coil</keyword>
<gene>
    <name evidence="2" type="ORF">AQUSIP_00420</name>
</gene>
<evidence type="ECO:0000313" key="3">
    <source>
        <dbReference type="Proteomes" id="UP000324194"/>
    </source>
</evidence>
<protein>
    <submittedName>
        <fullName evidence="2">Uncharacterized protein</fullName>
    </submittedName>
</protein>
<evidence type="ECO:0000256" key="1">
    <source>
        <dbReference type="SAM" id="Coils"/>
    </source>
</evidence>